<comment type="caution">
    <text evidence="1">The sequence shown here is derived from an EMBL/GenBank/DDBJ whole genome shotgun (WGS) entry which is preliminary data.</text>
</comment>
<sequence>METDEANAAHPLALYSEKIVDFFSDDPEVINDIFRFIENYYQVLPILSTLPILQIPRHLRWNIERWLPREKPVKTNRVIPVRHVNNFAGACTKMIETHYSTLIDKESDPSKYGDVTLLYVNNILIGSMKMYKDQSILGLTTFQDSRGRFPIVTNGVYVTTKEITRQAERAFNEHGKWARLYLDQLPLLPMEFMLAEAGPDI</sequence>
<evidence type="ECO:0000313" key="2">
    <source>
        <dbReference type="Proteomes" id="UP000030428"/>
    </source>
</evidence>
<organism evidence="1 2">
    <name type="scientific">Candidatus Thiomargarita nelsonii</name>
    <dbReference type="NCBI Taxonomy" id="1003181"/>
    <lineage>
        <taxon>Bacteria</taxon>
        <taxon>Pseudomonadati</taxon>
        <taxon>Pseudomonadota</taxon>
        <taxon>Gammaproteobacteria</taxon>
        <taxon>Thiotrichales</taxon>
        <taxon>Thiotrichaceae</taxon>
        <taxon>Thiomargarita</taxon>
    </lineage>
</organism>
<gene>
    <name evidence="1" type="ORF">PN36_04845</name>
</gene>
<proteinExistence type="predicted"/>
<dbReference type="EMBL" id="JSZA02000013">
    <property type="protein sequence ID" value="TGO03537.1"/>
    <property type="molecule type" value="Genomic_DNA"/>
</dbReference>
<protein>
    <submittedName>
        <fullName evidence="1">Uncharacterized protein</fullName>
    </submittedName>
</protein>
<dbReference type="Proteomes" id="UP000030428">
    <property type="component" value="Unassembled WGS sequence"/>
</dbReference>
<evidence type="ECO:0000313" key="1">
    <source>
        <dbReference type="EMBL" id="TGO03537.1"/>
    </source>
</evidence>
<reference evidence="1 2" key="1">
    <citation type="journal article" date="2016" name="Front. Microbiol.">
        <title>Single-Cell (Meta-)Genomics of a Dimorphic Candidatus Thiomargarita nelsonii Reveals Genomic Plasticity.</title>
        <authorList>
            <person name="Flood B.E."/>
            <person name="Fliss P."/>
            <person name="Jones D.S."/>
            <person name="Dick G.J."/>
            <person name="Jain S."/>
            <person name="Kaster A.K."/>
            <person name="Winkel M."/>
            <person name="Mussmann M."/>
            <person name="Bailey J."/>
        </authorList>
    </citation>
    <scope>NUCLEOTIDE SEQUENCE [LARGE SCALE GENOMIC DNA]</scope>
    <source>
        <strain evidence="1">Hydrate Ridge</strain>
    </source>
</reference>
<keyword evidence="2" id="KW-1185">Reference proteome</keyword>
<accession>A0A4E0QS91</accession>
<dbReference type="AlphaFoldDB" id="A0A4E0QS91"/>
<name>A0A4E0QS91_9GAMM</name>